<comment type="caution">
    <text evidence="3">The sequence shown here is derived from an EMBL/GenBank/DDBJ whole genome shotgun (WGS) entry which is preliminary data.</text>
</comment>
<reference evidence="3 4" key="1">
    <citation type="submission" date="2024-02" db="EMBL/GenBank/DDBJ databases">
        <authorList>
            <person name="Vignale AGUSTIN F."/>
            <person name="Sosa J E."/>
            <person name="Modenutti C."/>
        </authorList>
    </citation>
    <scope>NUCLEOTIDE SEQUENCE [LARGE SCALE GENOMIC DNA]</scope>
</reference>
<dbReference type="EMBL" id="CAUOFW020007946">
    <property type="protein sequence ID" value="CAK9181167.1"/>
    <property type="molecule type" value="Genomic_DNA"/>
</dbReference>
<keyword evidence="4" id="KW-1185">Reference proteome</keyword>
<evidence type="ECO:0000256" key="1">
    <source>
        <dbReference type="SAM" id="MobiDB-lite"/>
    </source>
</evidence>
<proteinExistence type="predicted"/>
<dbReference type="PANTHER" id="PTHR31928">
    <property type="entry name" value="EXPRESSED PROTEIN"/>
    <property type="match status" value="1"/>
</dbReference>
<organism evidence="3 4">
    <name type="scientific">Ilex paraguariensis</name>
    <name type="common">yerba mate</name>
    <dbReference type="NCBI Taxonomy" id="185542"/>
    <lineage>
        <taxon>Eukaryota</taxon>
        <taxon>Viridiplantae</taxon>
        <taxon>Streptophyta</taxon>
        <taxon>Embryophyta</taxon>
        <taxon>Tracheophyta</taxon>
        <taxon>Spermatophyta</taxon>
        <taxon>Magnoliopsida</taxon>
        <taxon>eudicotyledons</taxon>
        <taxon>Gunneridae</taxon>
        <taxon>Pentapetalae</taxon>
        <taxon>asterids</taxon>
        <taxon>campanulids</taxon>
        <taxon>Aquifoliales</taxon>
        <taxon>Aquifoliaceae</taxon>
        <taxon>Ilex</taxon>
    </lineage>
</organism>
<feature type="region of interest" description="Disordered" evidence="1">
    <location>
        <begin position="336"/>
        <end position="356"/>
    </location>
</feature>
<dbReference type="Proteomes" id="UP001642360">
    <property type="component" value="Unassembled WGS sequence"/>
</dbReference>
<dbReference type="InterPro" id="IPR048297">
    <property type="entry name" value="DUF936_dom_pln"/>
</dbReference>
<dbReference type="Pfam" id="PF06075">
    <property type="entry name" value="DUF936"/>
    <property type="match status" value="1"/>
</dbReference>
<dbReference type="AlphaFoldDB" id="A0ABC8UJS0"/>
<gene>
    <name evidence="3" type="ORF">ILEXP_LOCUS51208</name>
</gene>
<protein>
    <recommendedName>
        <fullName evidence="2">DUF936 domain-containing protein</fullName>
    </recommendedName>
</protein>
<evidence type="ECO:0000313" key="3">
    <source>
        <dbReference type="EMBL" id="CAK9181167.1"/>
    </source>
</evidence>
<dbReference type="InterPro" id="IPR010341">
    <property type="entry name" value="DUF936_pln"/>
</dbReference>
<accession>A0ABC8UJS0</accession>
<sequence>MASLKSGVLVKLLEDMNVEDKGAEEERKSVLLQIRSIIPVLEEGNFWPNRGFYLKVADLSHALYVSLPQEQNDMILSNQLQLGQFIYVKSLERAYPVPLLTGIRPVRGRHPCAGIPEDIVPVTNLVNLLEPSDMESIVEKGVISEKKIIENSSDSRKLFRGLSDSEALIKKVDRVDKRTQGRLRSSSASKARPDEHRIGLKTKRWDVEKRTLNVLGGFQTNRHPCAGIPEDIVPVTNLVNLLEPSDMESIVEKGVISEKKIIENSSDSRKLFRGLSDSEALIKKVDRVDKRTQGRLRSSSASKARPDEHRIGLKTKRWDVEKRTLNVLGGFQTNRSSSFDNDSDSDDTKSSVSSTSISKRRSWTESEILEVKEIFDSSVAKHEIRPLARSRCRSANVSLLILRVS</sequence>
<evidence type="ECO:0000259" key="2">
    <source>
        <dbReference type="Pfam" id="PF06075"/>
    </source>
</evidence>
<feature type="domain" description="DUF936" evidence="2">
    <location>
        <begin position="4"/>
        <end position="120"/>
    </location>
</feature>
<dbReference type="PANTHER" id="PTHR31928:SF12">
    <property type="entry name" value="DUF3741 DOMAIN-CONTAINING PROTEIN"/>
    <property type="match status" value="1"/>
</dbReference>
<name>A0ABC8UJS0_9AQUA</name>
<evidence type="ECO:0000313" key="4">
    <source>
        <dbReference type="Proteomes" id="UP001642360"/>
    </source>
</evidence>